<evidence type="ECO:0000313" key="2">
    <source>
        <dbReference type="Proteomes" id="UP001397290"/>
    </source>
</evidence>
<comment type="caution">
    <text evidence="1">The sequence shown here is derived from an EMBL/GenBank/DDBJ whole genome shotgun (WGS) entry which is preliminary data.</text>
</comment>
<dbReference type="Proteomes" id="UP001397290">
    <property type="component" value="Unassembled WGS sequence"/>
</dbReference>
<keyword evidence="2" id="KW-1185">Reference proteome</keyword>
<sequence>MAPPALQLGEEELDLVQELSDTGHTNWNPAASPETLLLEIETGILICETARMNGAGWNSALAVRAHVVLQVDARWTRNARQGVVGVV</sequence>
<evidence type="ECO:0000313" key="1">
    <source>
        <dbReference type="EMBL" id="KAK8141521.1"/>
    </source>
</evidence>
<proteinExistence type="predicted"/>
<protein>
    <submittedName>
        <fullName evidence="1">Uncharacterized protein</fullName>
    </submittedName>
</protein>
<accession>A0AAW0RHK9</accession>
<organism evidence="1 2">
    <name type="scientific">Beauveria asiatica</name>
    <dbReference type="NCBI Taxonomy" id="1069075"/>
    <lineage>
        <taxon>Eukaryota</taxon>
        <taxon>Fungi</taxon>
        <taxon>Dikarya</taxon>
        <taxon>Ascomycota</taxon>
        <taxon>Pezizomycotina</taxon>
        <taxon>Sordariomycetes</taxon>
        <taxon>Hypocreomycetidae</taxon>
        <taxon>Hypocreales</taxon>
        <taxon>Cordycipitaceae</taxon>
        <taxon>Beauveria</taxon>
    </lineage>
</organism>
<dbReference type="EMBL" id="JAAHCF010000941">
    <property type="protein sequence ID" value="KAK8141521.1"/>
    <property type="molecule type" value="Genomic_DNA"/>
</dbReference>
<reference evidence="1 2" key="1">
    <citation type="submission" date="2020-02" db="EMBL/GenBank/DDBJ databases">
        <title>Comparative genomics of the hypocrealean fungal genus Beauvera.</title>
        <authorList>
            <person name="Showalter D.N."/>
            <person name="Bushley K.E."/>
            <person name="Rehner S.A."/>
        </authorList>
    </citation>
    <scope>NUCLEOTIDE SEQUENCE [LARGE SCALE GENOMIC DNA]</scope>
    <source>
        <strain evidence="1 2">ARSEF4384</strain>
    </source>
</reference>
<dbReference type="AlphaFoldDB" id="A0AAW0RHK9"/>
<name>A0AAW0RHK9_9HYPO</name>
<gene>
    <name evidence="1" type="ORF">G3M48_010374</name>
</gene>